<feature type="transmembrane region" description="Helical" evidence="6">
    <location>
        <begin position="228"/>
        <end position="248"/>
    </location>
</feature>
<feature type="transmembrane region" description="Helical" evidence="6">
    <location>
        <begin position="136"/>
        <end position="155"/>
    </location>
</feature>
<dbReference type="CDD" id="cd06579">
    <property type="entry name" value="TM_PBP1_transp_AraH_like"/>
    <property type="match status" value="1"/>
</dbReference>
<proteinExistence type="predicted"/>
<evidence type="ECO:0000256" key="2">
    <source>
        <dbReference type="ARBA" id="ARBA00022475"/>
    </source>
</evidence>
<feature type="transmembrane region" description="Helical" evidence="6">
    <location>
        <begin position="284"/>
        <end position="301"/>
    </location>
</feature>
<dbReference type="PANTHER" id="PTHR32196">
    <property type="entry name" value="ABC TRANSPORTER PERMEASE PROTEIN YPHD-RELATED-RELATED"/>
    <property type="match status" value="1"/>
</dbReference>
<keyword evidence="4 6" id="KW-1133">Transmembrane helix</keyword>
<dbReference type="EMBL" id="JBHSCW010000008">
    <property type="protein sequence ID" value="MFC4352681.1"/>
    <property type="molecule type" value="Genomic_DNA"/>
</dbReference>
<feature type="transmembrane region" description="Helical" evidence="6">
    <location>
        <begin position="175"/>
        <end position="199"/>
    </location>
</feature>
<reference evidence="8" key="1">
    <citation type="journal article" date="2019" name="Int. J. Syst. Evol. Microbiol.">
        <title>The Global Catalogue of Microorganisms (GCM) 10K type strain sequencing project: providing services to taxonomists for standard genome sequencing and annotation.</title>
        <authorList>
            <consortium name="The Broad Institute Genomics Platform"/>
            <consortium name="The Broad Institute Genome Sequencing Center for Infectious Disease"/>
            <person name="Wu L."/>
            <person name="Ma J."/>
        </authorList>
    </citation>
    <scope>NUCLEOTIDE SEQUENCE [LARGE SCALE GENOMIC DNA]</scope>
    <source>
        <strain evidence="8">CECT 8472</strain>
    </source>
</reference>
<keyword evidence="2" id="KW-1003">Cell membrane</keyword>
<feature type="transmembrane region" description="Helical" evidence="6">
    <location>
        <begin position="81"/>
        <end position="100"/>
    </location>
</feature>
<evidence type="ECO:0000256" key="6">
    <source>
        <dbReference type="SAM" id="Phobius"/>
    </source>
</evidence>
<feature type="transmembrane region" description="Helical" evidence="6">
    <location>
        <begin position="106"/>
        <end position="129"/>
    </location>
</feature>
<feature type="transmembrane region" description="Helical" evidence="6">
    <location>
        <begin position="307"/>
        <end position="326"/>
    </location>
</feature>
<accession>A0ABV8UQ28</accession>
<keyword evidence="8" id="KW-1185">Reference proteome</keyword>
<evidence type="ECO:0000313" key="8">
    <source>
        <dbReference type="Proteomes" id="UP001595799"/>
    </source>
</evidence>
<comment type="subcellular location">
    <subcellularLocation>
        <location evidence="1">Cell membrane</location>
        <topology evidence="1">Multi-pass membrane protein</topology>
    </subcellularLocation>
</comment>
<feature type="transmembrane region" description="Helical" evidence="6">
    <location>
        <begin position="51"/>
        <end position="74"/>
    </location>
</feature>
<evidence type="ECO:0000256" key="5">
    <source>
        <dbReference type="ARBA" id="ARBA00023136"/>
    </source>
</evidence>
<feature type="transmembrane region" description="Helical" evidence="6">
    <location>
        <begin position="260"/>
        <end position="277"/>
    </location>
</feature>
<evidence type="ECO:0000256" key="3">
    <source>
        <dbReference type="ARBA" id="ARBA00022692"/>
    </source>
</evidence>
<feature type="transmembrane region" description="Helical" evidence="6">
    <location>
        <begin position="21"/>
        <end position="39"/>
    </location>
</feature>
<protein>
    <submittedName>
        <fullName evidence="7">ABC transporter permease</fullName>
    </submittedName>
</protein>
<keyword evidence="3 6" id="KW-0812">Transmembrane</keyword>
<dbReference type="Proteomes" id="UP001595799">
    <property type="component" value="Unassembled WGS sequence"/>
</dbReference>
<comment type="caution">
    <text evidence="7">The sequence shown here is derived from an EMBL/GenBank/DDBJ whole genome shotgun (WGS) entry which is preliminary data.</text>
</comment>
<evidence type="ECO:0000313" key="7">
    <source>
        <dbReference type="EMBL" id="MFC4352681.1"/>
    </source>
</evidence>
<gene>
    <name evidence="7" type="ORF">ACFOW6_14110</name>
</gene>
<evidence type="ECO:0000256" key="4">
    <source>
        <dbReference type="ARBA" id="ARBA00022989"/>
    </source>
</evidence>
<dbReference type="RefSeq" id="WP_382423041.1">
    <property type="nucleotide sequence ID" value="NZ_JBHSCW010000008.1"/>
</dbReference>
<dbReference type="PANTHER" id="PTHR32196:SF72">
    <property type="entry name" value="RIBOSE IMPORT PERMEASE PROTEIN RBSC"/>
    <property type="match status" value="1"/>
</dbReference>
<sequence length="334" mass="34884">MSQADRSAAPARRTLRINLHALGPLLALIVLFLIGIALHENFLSYANITNVLARSAFIGIIAVGMTFVITAGGLDLSVGSMAAFIAGLMIMVMNGLLPVMGPGVGVILVGVAAALLTGLVAGAINGLLVARARIEAFIVTLGSMGIYRSLVTWLADGGTLSLDFQLREIYRPVYYEGILGVSWPILVFALVALVGEIVLRHTPFGRHCAAIGSNEQVARYSAVHVDRVRTATFVLLGLLVAVATIMYVPRLGSASSATGVLWELEAIAAVIIGGTVLKGGFGRVWGTVIGVLVLSLIGNILNLTDAVSPYLNGAIQGAIIILAVVLQRGRAALR</sequence>
<organism evidence="7 8">
    <name type="scientific">Fodinicurvata halophila</name>
    <dbReference type="NCBI Taxonomy" id="1419723"/>
    <lineage>
        <taxon>Bacteria</taxon>
        <taxon>Pseudomonadati</taxon>
        <taxon>Pseudomonadota</taxon>
        <taxon>Alphaproteobacteria</taxon>
        <taxon>Rhodospirillales</taxon>
        <taxon>Rhodovibrionaceae</taxon>
        <taxon>Fodinicurvata</taxon>
    </lineage>
</organism>
<keyword evidence="5 6" id="KW-0472">Membrane</keyword>
<evidence type="ECO:0000256" key="1">
    <source>
        <dbReference type="ARBA" id="ARBA00004651"/>
    </source>
</evidence>
<dbReference type="InterPro" id="IPR001851">
    <property type="entry name" value="ABC_transp_permease"/>
</dbReference>
<name>A0ABV8UQ28_9PROT</name>
<dbReference type="Pfam" id="PF02653">
    <property type="entry name" value="BPD_transp_2"/>
    <property type="match status" value="1"/>
</dbReference>